<dbReference type="Pfam" id="PF12796">
    <property type="entry name" value="Ank_2"/>
    <property type="match status" value="1"/>
</dbReference>
<dbReference type="PANTHER" id="PTHR24171">
    <property type="entry name" value="ANKYRIN REPEAT DOMAIN-CONTAINING PROTEIN 39-RELATED"/>
    <property type="match status" value="1"/>
</dbReference>
<evidence type="ECO:0000313" key="5">
    <source>
        <dbReference type="Proteomes" id="UP001447188"/>
    </source>
</evidence>
<feature type="repeat" description="ANK" evidence="3">
    <location>
        <begin position="22"/>
        <end position="54"/>
    </location>
</feature>
<protein>
    <submittedName>
        <fullName evidence="4">SMC5-SMC6 complex localization factor protein 1</fullName>
    </submittedName>
</protein>
<keyword evidence="2 3" id="KW-0040">ANK repeat</keyword>
<keyword evidence="1" id="KW-0677">Repeat</keyword>
<comment type="caution">
    <text evidence="4">The sequence shown here is derived from an EMBL/GenBank/DDBJ whole genome shotgun (WGS) entry which is preliminary data.</text>
</comment>
<dbReference type="PROSITE" id="PS50297">
    <property type="entry name" value="ANK_REP_REGION"/>
    <property type="match status" value="1"/>
</dbReference>
<dbReference type="SMART" id="SM00248">
    <property type="entry name" value="ANK"/>
    <property type="match status" value="3"/>
</dbReference>
<dbReference type="EMBL" id="JBBBZM010000104">
    <property type="protein sequence ID" value="KAL0634108.1"/>
    <property type="molecule type" value="Genomic_DNA"/>
</dbReference>
<evidence type="ECO:0000256" key="1">
    <source>
        <dbReference type="ARBA" id="ARBA00022737"/>
    </source>
</evidence>
<feature type="repeat" description="ANK" evidence="3">
    <location>
        <begin position="55"/>
        <end position="87"/>
    </location>
</feature>
<proteinExistence type="predicted"/>
<evidence type="ECO:0000256" key="3">
    <source>
        <dbReference type="PROSITE-ProRule" id="PRU00023"/>
    </source>
</evidence>
<accession>A0ABR3GDT7</accession>
<keyword evidence="5" id="KW-1185">Reference proteome</keyword>
<feature type="repeat" description="ANK" evidence="3">
    <location>
        <begin position="88"/>
        <end position="121"/>
    </location>
</feature>
<gene>
    <name evidence="4" type="primary">ANKRD32</name>
    <name evidence="4" type="ORF">Q9L58_006987</name>
</gene>
<evidence type="ECO:0000256" key="2">
    <source>
        <dbReference type="ARBA" id="ARBA00023043"/>
    </source>
</evidence>
<dbReference type="PRINTS" id="PR01415">
    <property type="entry name" value="ANKYRIN"/>
</dbReference>
<sequence length="141" mass="15559">MSQPTQNQSTGNNIPISLSNGLSETMLITAVKRNDLAQVEALIRQGADVNTPDMFGWTPLHHAARRVNESIAFFLLRSGANIEARNAFLQTPLIVAATRVNSFEMVQYLLECGANIAAQDSQGNCINDYLTEEEMVCCRNR</sequence>
<reference evidence="4 5" key="1">
    <citation type="submission" date="2024-02" db="EMBL/GenBank/DDBJ databases">
        <title>Discinaceae phylogenomics.</title>
        <authorList>
            <person name="Dirks A.C."/>
            <person name="James T.Y."/>
        </authorList>
    </citation>
    <scope>NUCLEOTIDE SEQUENCE [LARGE SCALE GENOMIC DNA]</scope>
    <source>
        <strain evidence="4 5">ACD0624</strain>
    </source>
</reference>
<dbReference type="PROSITE" id="PS50088">
    <property type="entry name" value="ANK_REPEAT"/>
    <property type="match status" value="3"/>
</dbReference>
<name>A0ABR3GDT7_9PEZI</name>
<organism evidence="4 5">
    <name type="scientific">Discina gigas</name>
    <dbReference type="NCBI Taxonomy" id="1032678"/>
    <lineage>
        <taxon>Eukaryota</taxon>
        <taxon>Fungi</taxon>
        <taxon>Dikarya</taxon>
        <taxon>Ascomycota</taxon>
        <taxon>Pezizomycotina</taxon>
        <taxon>Pezizomycetes</taxon>
        <taxon>Pezizales</taxon>
        <taxon>Discinaceae</taxon>
        <taxon>Discina</taxon>
    </lineage>
</organism>
<dbReference type="Proteomes" id="UP001447188">
    <property type="component" value="Unassembled WGS sequence"/>
</dbReference>
<dbReference type="InterPro" id="IPR002110">
    <property type="entry name" value="Ankyrin_rpt"/>
</dbReference>
<dbReference type="InterPro" id="IPR036770">
    <property type="entry name" value="Ankyrin_rpt-contain_sf"/>
</dbReference>
<evidence type="ECO:0000313" key="4">
    <source>
        <dbReference type="EMBL" id="KAL0634108.1"/>
    </source>
</evidence>
<dbReference type="Gene3D" id="1.25.40.20">
    <property type="entry name" value="Ankyrin repeat-containing domain"/>
    <property type="match status" value="1"/>
</dbReference>
<dbReference type="SUPFAM" id="SSF48403">
    <property type="entry name" value="Ankyrin repeat"/>
    <property type="match status" value="1"/>
</dbReference>